<name>A4X473_SALTO</name>
<dbReference type="eggNOG" id="COG0438">
    <property type="taxonomic scope" value="Bacteria"/>
</dbReference>
<dbReference type="GO" id="GO:0016757">
    <property type="term" value="F:glycosyltransferase activity"/>
    <property type="evidence" value="ECO:0007669"/>
    <property type="project" value="UniProtKB-KW"/>
</dbReference>
<dbReference type="AlphaFoldDB" id="A4X473"/>
<dbReference type="HOGENOM" id="CLU_009583_2_5_11"/>
<dbReference type="InterPro" id="IPR028098">
    <property type="entry name" value="Glyco_trans_4-like_N"/>
</dbReference>
<proteinExistence type="predicted"/>
<dbReference type="CAZy" id="GT4">
    <property type="family name" value="Glycosyltransferase Family 4"/>
</dbReference>
<dbReference type="SUPFAM" id="SSF53756">
    <property type="entry name" value="UDP-Glycosyltransferase/glycogen phosphorylase"/>
    <property type="match status" value="1"/>
</dbReference>
<keyword evidence="1" id="KW-0328">Glycosyltransferase</keyword>
<evidence type="ECO:0000313" key="6">
    <source>
        <dbReference type="Proteomes" id="UP000000235"/>
    </source>
</evidence>
<reference evidence="6" key="1">
    <citation type="journal article" date="2007" name="Proc. Natl. Acad. Sci. U.S.A.">
        <title>Genome sequencing reveals complex secondary metabolome in the marine actinomycete Salinispora tropica.</title>
        <authorList>
            <person name="Udwary D.W."/>
            <person name="Zeigler L."/>
            <person name="Asolkar R.N."/>
            <person name="Singan V."/>
            <person name="Lapidus A."/>
            <person name="Fenical W."/>
            <person name="Jensen P.R."/>
            <person name="Moore B.S."/>
        </authorList>
    </citation>
    <scope>NUCLEOTIDE SEQUENCE [LARGE SCALE GENOMIC DNA]</scope>
    <source>
        <strain evidence="6">ATCC BAA-916 / DSM 44818 / CNB-440</strain>
    </source>
</reference>
<feature type="domain" description="Glycosyl transferase family 1" evidence="3">
    <location>
        <begin position="217"/>
        <end position="339"/>
    </location>
</feature>
<gene>
    <name evidence="5" type="ordered locus">Strop_1203</name>
</gene>
<evidence type="ECO:0000256" key="2">
    <source>
        <dbReference type="ARBA" id="ARBA00022679"/>
    </source>
</evidence>
<dbReference type="InterPro" id="IPR001296">
    <property type="entry name" value="Glyco_trans_1"/>
</dbReference>
<dbReference type="PANTHER" id="PTHR45947">
    <property type="entry name" value="SULFOQUINOVOSYL TRANSFERASE SQD2"/>
    <property type="match status" value="1"/>
</dbReference>
<dbReference type="Pfam" id="PF13439">
    <property type="entry name" value="Glyco_transf_4"/>
    <property type="match status" value="1"/>
</dbReference>
<dbReference type="InterPro" id="IPR050194">
    <property type="entry name" value="Glycosyltransferase_grp1"/>
</dbReference>
<dbReference type="EMBL" id="CP000667">
    <property type="protein sequence ID" value="ABP53673.1"/>
    <property type="molecule type" value="Genomic_DNA"/>
</dbReference>
<dbReference type="CDD" id="cd03801">
    <property type="entry name" value="GT4_PimA-like"/>
    <property type="match status" value="1"/>
</dbReference>
<evidence type="ECO:0000256" key="1">
    <source>
        <dbReference type="ARBA" id="ARBA00022676"/>
    </source>
</evidence>
<dbReference type="GO" id="GO:1901137">
    <property type="term" value="P:carbohydrate derivative biosynthetic process"/>
    <property type="evidence" value="ECO:0007669"/>
    <property type="project" value="UniProtKB-ARBA"/>
</dbReference>
<feature type="domain" description="Glycosyltransferase subfamily 4-like N-terminal" evidence="4">
    <location>
        <begin position="22"/>
        <end position="203"/>
    </location>
</feature>
<protein>
    <submittedName>
        <fullName evidence="5">Glycosyl transferase, group 1</fullName>
    </submittedName>
</protein>
<evidence type="ECO:0000313" key="5">
    <source>
        <dbReference type="EMBL" id="ABP53673.1"/>
    </source>
</evidence>
<keyword evidence="6" id="KW-1185">Reference proteome</keyword>
<organism evidence="5 6">
    <name type="scientific">Salinispora tropica (strain ATCC BAA-916 / DSM 44818 / JCM 13857 / NBRC 105044 / CNB-440)</name>
    <dbReference type="NCBI Taxonomy" id="369723"/>
    <lineage>
        <taxon>Bacteria</taxon>
        <taxon>Bacillati</taxon>
        <taxon>Actinomycetota</taxon>
        <taxon>Actinomycetes</taxon>
        <taxon>Micromonosporales</taxon>
        <taxon>Micromonosporaceae</taxon>
        <taxon>Salinispora</taxon>
    </lineage>
</organism>
<dbReference type="KEGG" id="stp:Strop_1203"/>
<keyword evidence="2 5" id="KW-0808">Transferase</keyword>
<sequence length="386" mass="41771">MDSIGWNVAFVHSYYSDGKPSGENVMVDAAAEALRRAGHAVDLVGRRTDELSGRTGYAAVAALSTVTGVGPSPVGEFWPTDVDVVHVHNLFPNFGRGWLRTLSKPLVVTLHNYRPLCAAATLFRGGATCTACLRGSLPGLRHGCYRGSRMATLPLTLGQRTLRRDLLGRADRLIVLSEVQRDFYVRAGVDERKLVVVPNFVPDDMDRGPGPGGVDWVYSGRLDDAKGIIELITHWPRELRLTVFGTGPLLANARELARGKDITFSGHLPRAAVTGAVRNARGVVFPSRWPDPFGLAYAEAMVAGTPVLARRPAAAAQFVRQQGTGVAVDEVTSDAIRAAHELFPSLRTACRAAYVAHYREPDHVAALTEVYLQACAARRARRSAMA</sequence>
<dbReference type="Proteomes" id="UP000000235">
    <property type="component" value="Chromosome"/>
</dbReference>
<dbReference type="PANTHER" id="PTHR45947:SF13">
    <property type="entry name" value="TRANSFERASE"/>
    <property type="match status" value="1"/>
</dbReference>
<evidence type="ECO:0000259" key="3">
    <source>
        <dbReference type="Pfam" id="PF00534"/>
    </source>
</evidence>
<dbReference type="STRING" id="369723.Strop_1203"/>
<accession>A4X473</accession>
<dbReference type="Pfam" id="PF00534">
    <property type="entry name" value="Glycos_transf_1"/>
    <property type="match status" value="1"/>
</dbReference>
<dbReference type="Gene3D" id="3.40.50.2000">
    <property type="entry name" value="Glycogen Phosphorylase B"/>
    <property type="match status" value="2"/>
</dbReference>
<evidence type="ECO:0000259" key="4">
    <source>
        <dbReference type="Pfam" id="PF13439"/>
    </source>
</evidence>